<dbReference type="AlphaFoldDB" id="A0A1V4JD94"/>
<evidence type="ECO:0000313" key="3">
    <source>
        <dbReference type="Proteomes" id="UP000190648"/>
    </source>
</evidence>
<dbReference type="Proteomes" id="UP000190648">
    <property type="component" value="Unassembled WGS sequence"/>
</dbReference>
<evidence type="ECO:0000256" key="1">
    <source>
        <dbReference type="SAM" id="MobiDB-lite"/>
    </source>
</evidence>
<protein>
    <submittedName>
        <fullName evidence="2">Uncharacterized protein</fullName>
    </submittedName>
</protein>
<accession>A0A1V4JD94</accession>
<keyword evidence="3" id="KW-1185">Reference proteome</keyword>
<reference evidence="2 3" key="1">
    <citation type="submission" date="2016-02" db="EMBL/GenBank/DDBJ databases">
        <title>Band-tailed pigeon sequencing and assembly.</title>
        <authorList>
            <person name="Soares A.E."/>
            <person name="Novak B.J."/>
            <person name="Rice E.S."/>
            <person name="O'Connell B."/>
            <person name="Chang D."/>
            <person name="Weber S."/>
            <person name="Shapiro B."/>
        </authorList>
    </citation>
    <scope>NUCLEOTIDE SEQUENCE [LARGE SCALE GENOMIC DNA]</scope>
    <source>
        <strain evidence="2">BTP2013</strain>
        <tissue evidence="2">Blood</tissue>
    </source>
</reference>
<feature type="compositionally biased region" description="Basic and acidic residues" evidence="1">
    <location>
        <begin position="35"/>
        <end position="44"/>
    </location>
</feature>
<gene>
    <name evidence="2" type="ORF">AV530_012713</name>
</gene>
<evidence type="ECO:0000313" key="2">
    <source>
        <dbReference type="EMBL" id="OPJ69737.1"/>
    </source>
</evidence>
<organism evidence="2 3">
    <name type="scientific">Patagioenas fasciata monilis</name>
    <dbReference type="NCBI Taxonomy" id="372326"/>
    <lineage>
        <taxon>Eukaryota</taxon>
        <taxon>Metazoa</taxon>
        <taxon>Chordata</taxon>
        <taxon>Craniata</taxon>
        <taxon>Vertebrata</taxon>
        <taxon>Euteleostomi</taxon>
        <taxon>Archelosauria</taxon>
        <taxon>Archosauria</taxon>
        <taxon>Dinosauria</taxon>
        <taxon>Saurischia</taxon>
        <taxon>Theropoda</taxon>
        <taxon>Coelurosauria</taxon>
        <taxon>Aves</taxon>
        <taxon>Neognathae</taxon>
        <taxon>Neoaves</taxon>
        <taxon>Columbimorphae</taxon>
        <taxon>Columbiformes</taxon>
        <taxon>Columbidae</taxon>
        <taxon>Patagioenas</taxon>
    </lineage>
</organism>
<feature type="region of interest" description="Disordered" evidence="1">
    <location>
        <begin position="31"/>
        <end position="51"/>
    </location>
</feature>
<name>A0A1V4JD94_PATFA</name>
<comment type="caution">
    <text evidence="2">The sequence shown here is derived from an EMBL/GenBank/DDBJ whole genome shotgun (WGS) entry which is preliminary data.</text>
</comment>
<feature type="region of interest" description="Disordered" evidence="1">
    <location>
        <begin position="134"/>
        <end position="170"/>
    </location>
</feature>
<dbReference type="EMBL" id="LSYS01008075">
    <property type="protein sequence ID" value="OPJ69737.1"/>
    <property type="molecule type" value="Genomic_DNA"/>
</dbReference>
<sequence>MPRETLQLDPAENIWDDATWINGNFAQFKLSGQKTRSDHQEKPPEGGPGNYGLIYNCTVPEARHLTEPRKTSGKKEEWSDKQMLGRLLARGGRNAKDVSTIRKLLDKGKLVTFICNTGEGGKKVTIFSKGIASEEPQQHPWRSLQAQVKSDGIQEDTGPSQQQPRDKGKPCGGYAMVSARWRVLELELFKASICWYFNFTKWTIISSLTTTT</sequence>
<proteinExistence type="predicted"/>